<evidence type="ECO:0000256" key="3">
    <source>
        <dbReference type="PIRSR" id="PIRSR603782-1"/>
    </source>
</evidence>
<name>F8BSN1_AFIC5</name>
<feature type="domain" description="Thioredoxin" evidence="6">
    <location>
        <begin position="61"/>
        <end position="221"/>
    </location>
</feature>
<dbReference type="PROSITE" id="PS51352">
    <property type="entry name" value="THIOREDOXIN_2"/>
    <property type="match status" value="1"/>
</dbReference>
<keyword evidence="3" id="KW-0479">Metal-binding</keyword>
<feature type="binding site" evidence="3">
    <location>
        <position position="99"/>
    </location>
    <ligand>
        <name>Cu cation</name>
        <dbReference type="ChEBI" id="CHEBI:23378"/>
    </ligand>
</feature>
<dbReference type="GO" id="GO:0046872">
    <property type="term" value="F:metal ion binding"/>
    <property type="evidence" value="ECO:0007669"/>
    <property type="project" value="UniProtKB-KW"/>
</dbReference>
<dbReference type="Gene3D" id="3.40.30.10">
    <property type="entry name" value="Glutaredoxin"/>
    <property type="match status" value="1"/>
</dbReference>
<dbReference type="KEGG" id="ocg:OCA5_c32830"/>
<evidence type="ECO:0000313" key="8">
    <source>
        <dbReference type="Proteomes" id="UP000007730"/>
    </source>
</evidence>
<keyword evidence="2 3" id="KW-0186">Copper</keyword>
<dbReference type="EMBL" id="CP002826">
    <property type="protein sequence ID" value="AEI07959.1"/>
    <property type="molecule type" value="Genomic_DNA"/>
</dbReference>
<accession>F8BSN1</accession>
<dbReference type="eggNOG" id="COG1999">
    <property type="taxonomic scope" value="Bacteria"/>
</dbReference>
<evidence type="ECO:0000259" key="6">
    <source>
        <dbReference type="PROSITE" id="PS51352"/>
    </source>
</evidence>
<keyword evidence="5" id="KW-1133">Transmembrane helix</keyword>
<dbReference type="InterPro" id="IPR036249">
    <property type="entry name" value="Thioredoxin-like_sf"/>
</dbReference>
<feature type="binding site" evidence="3">
    <location>
        <position position="187"/>
    </location>
    <ligand>
        <name>Cu cation</name>
        <dbReference type="ChEBI" id="CHEBI:23378"/>
    </ligand>
</feature>
<dbReference type="InterPro" id="IPR013766">
    <property type="entry name" value="Thioredoxin_domain"/>
</dbReference>
<dbReference type="PANTHER" id="PTHR12151">
    <property type="entry name" value="ELECTRON TRANSPORT PROTIN SCO1/SENC FAMILY MEMBER"/>
    <property type="match status" value="1"/>
</dbReference>
<dbReference type="HOGENOM" id="CLU_050131_3_1_5"/>
<reference evidence="7 8" key="1">
    <citation type="journal article" date="2011" name="J. Bacteriol.">
        <title>Complete genome sequences of the chemolithoautotrophic Oligotropha carboxidovorans strains OM4 and OM5.</title>
        <authorList>
            <person name="Volland S."/>
            <person name="Rachinger M."/>
            <person name="Strittmatter A."/>
            <person name="Daniel R."/>
            <person name="Gottschalk G."/>
            <person name="Meyer O."/>
        </authorList>
    </citation>
    <scope>NUCLEOTIDE SEQUENCE [LARGE SCALE GENOMIC DNA]</scope>
    <source>
        <strain evidence="8">ATCC 49405 / DSM 1227 / KCTC 32145 / OM5</strain>
    </source>
</reference>
<dbReference type="Pfam" id="PF02630">
    <property type="entry name" value="SCO1-SenC"/>
    <property type="match status" value="1"/>
</dbReference>
<keyword evidence="8" id="KW-1185">Reference proteome</keyword>
<gene>
    <name evidence="7" type="ordered locus">OCA5_c32830</name>
</gene>
<dbReference type="PANTHER" id="PTHR12151:SF25">
    <property type="entry name" value="LINALOOL DEHYDRATASE_ISOMERASE DOMAIN-CONTAINING PROTEIN"/>
    <property type="match status" value="1"/>
</dbReference>
<keyword evidence="5" id="KW-0812">Transmembrane</keyword>
<keyword evidence="5" id="KW-0472">Membrane</keyword>
<dbReference type="InterPro" id="IPR003782">
    <property type="entry name" value="SCO1/SenC"/>
</dbReference>
<organism evidence="7 8">
    <name type="scientific">Afipia carboxidovorans (strain ATCC 49405 / DSM 1227 / KCTC 32145 / OM5)</name>
    <name type="common">Oligotropha carboxidovorans</name>
    <dbReference type="NCBI Taxonomy" id="504832"/>
    <lineage>
        <taxon>Bacteria</taxon>
        <taxon>Pseudomonadati</taxon>
        <taxon>Pseudomonadota</taxon>
        <taxon>Alphaproteobacteria</taxon>
        <taxon>Hyphomicrobiales</taxon>
        <taxon>Nitrobacteraceae</taxon>
        <taxon>Afipia</taxon>
    </lineage>
</organism>
<dbReference type="STRING" id="504832.OCA5_c32830"/>
<evidence type="ECO:0000256" key="4">
    <source>
        <dbReference type="PIRSR" id="PIRSR603782-2"/>
    </source>
</evidence>
<dbReference type="PATRIC" id="fig|504832.7.peg.3452"/>
<evidence type="ECO:0000256" key="2">
    <source>
        <dbReference type="ARBA" id="ARBA00023008"/>
    </source>
</evidence>
<keyword evidence="4" id="KW-1015">Disulfide bond</keyword>
<evidence type="ECO:0000256" key="1">
    <source>
        <dbReference type="ARBA" id="ARBA00010996"/>
    </source>
</evidence>
<evidence type="ECO:0000313" key="7">
    <source>
        <dbReference type="EMBL" id="AEI07959.1"/>
    </source>
</evidence>
<feature type="disulfide bond" description="Redox-active" evidence="4">
    <location>
        <begin position="99"/>
        <end position="103"/>
    </location>
</feature>
<proteinExistence type="inferred from homology"/>
<comment type="similarity">
    <text evidence="1">Belongs to the SCO1/2 family.</text>
</comment>
<dbReference type="AlphaFoldDB" id="F8BSN1"/>
<dbReference type="FunFam" id="3.40.30.10:FF:000013">
    <property type="entry name" value="Blast:Protein SCO1 homolog, mitochondrial"/>
    <property type="match status" value="1"/>
</dbReference>
<protein>
    <submittedName>
        <fullName evidence="7">Copper chaperone SCO1/SenC</fullName>
    </submittedName>
</protein>
<feature type="binding site" evidence="3">
    <location>
        <position position="103"/>
    </location>
    <ligand>
        <name>Cu cation</name>
        <dbReference type="ChEBI" id="CHEBI:23378"/>
    </ligand>
</feature>
<dbReference type="CDD" id="cd02968">
    <property type="entry name" value="SCO"/>
    <property type="match status" value="1"/>
</dbReference>
<dbReference type="SUPFAM" id="SSF52833">
    <property type="entry name" value="Thioredoxin-like"/>
    <property type="match status" value="1"/>
</dbReference>
<feature type="transmembrane region" description="Helical" evidence="5">
    <location>
        <begin position="34"/>
        <end position="54"/>
    </location>
</feature>
<sequence length="221" mass="23982">MLAVGSLHHYVVSTFCSRFPGVFTMATSSTRPGVVIAAFTVSLAIGLMAVLFLMGGFRTNTPVSTVGGAFELTDQAGKTVTEKSLKGRPSLVFFGFTHCPDICPTSLFEISEVLRAMGPDATKVNAYFVSVDPERDTPAVMKDYLQSFDPNLKGLTGSPEAVAKMLSAYRVYAKKVPLKDGSYTMDHTAAVYLLDRDGRFVAPFNLKQTPQQAATDLKRYL</sequence>
<evidence type="ECO:0000256" key="5">
    <source>
        <dbReference type="SAM" id="Phobius"/>
    </source>
</evidence>
<dbReference type="Proteomes" id="UP000007730">
    <property type="component" value="Chromosome"/>
</dbReference>